<keyword evidence="1" id="KW-0812">Transmembrane</keyword>
<dbReference type="InterPro" id="IPR036734">
    <property type="entry name" value="Neur_chan_lig-bd_sf"/>
</dbReference>
<evidence type="ECO:0000313" key="5">
    <source>
        <dbReference type="Proteomes" id="UP000823941"/>
    </source>
</evidence>
<keyword evidence="2" id="KW-0732">Signal</keyword>
<evidence type="ECO:0000259" key="3">
    <source>
        <dbReference type="Pfam" id="PF02931"/>
    </source>
</evidence>
<keyword evidence="1" id="KW-0472">Membrane</keyword>
<evidence type="ECO:0000313" key="4">
    <source>
        <dbReference type="EMBL" id="KAG7307749.1"/>
    </source>
</evidence>
<protein>
    <recommendedName>
        <fullName evidence="3">Neurotransmitter-gated ion-channel ligand-binding domain-containing protein</fullName>
    </recommendedName>
</protein>
<proteinExistence type="predicted"/>
<dbReference type="Gene3D" id="2.70.170.10">
    <property type="entry name" value="Neurotransmitter-gated ion-channel ligand-binding domain"/>
    <property type="match status" value="1"/>
</dbReference>
<feature type="signal peptide" evidence="2">
    <location>
        <begin position="1"/>
        <end position="20"/>
    </location>
</feature>
<feature type="transmembrane region" description="Helical" evidence="1">
    <location>
        <begin position="237"/>
        <end position="257"/>
    </location>
</feature>
<feature type="chain" id="PRO_5047524043" description="Neurotransmitter-gated ion-channel ligand-binding domain-containing protein" evidence="2">
    <location>
        <begin position="21"/>
        <end position="420"/>
    </location>
</feature>
<dbReference type="PANTHER" id="PTHR18945">
    <property type="entry name" value="NEUROTRANSMITTER GATED ION CHANNEL"/>
    <property type="match status" value="1"/>
</dbReference>
<accession>A0ABQ7QRT3</accession>
<dbReference type="SUPFAM" id="SSF63712">
    <property type="entry name" value="Nicotinic receptor ligand binding domain-like"/>
    <property type="match status" value="1"/>
</dbReference>
<name>A0ABQ7QRT3_PLUXY</name>
<dbReference type="Proteomes" id="UP000823941">
    <property type="component" value="Chromosome 9"/>
</dbReference>
<evidence type="ECO:0000256" key="2">
    <source>
        <dbReference type="SAM" id="SignalP"/>
    </source>
</evidence>
<reference evidence="4 5" key="1">
    <citation type="submission" date="2021-06" db="EMBL/GenBank/DDBJ databases">
        <title>A haploid diamondback moth (Plutella xylostella L.) genome assembly resolves 31 chromosomes and identifies a diamide resistance mutation.</title>
        <authorList>
            <person name="Ward C.M."/>
            <person name="Perry K.D."/>
            <person name="Baker G."/>
            <person name="Powis K."/>
            <person name="Heckel D.G."/>
            <person name="Baxter S.W."/>
        </authorList>
    </citation>
    <scope>NUCLEOTIDE SEQUENCE [LARGE SCALE GENOMIC DNA]</scope>
    <source>
        <strain evidence="4 5">LV</strain>
        <tissue evidence="4">Single pupa</tissue>
    </source>
</reference>
<feature type="domain" description="Neurotransmitter-gated ion-channel ligand-binding" evidence="3">
    <location>
        <begin position="57"/>
        <end position="216"/>
    </location>
</feature>
<keyword evidence="1" id="KW-1133">Transmembrane helix</keyword>
<gene>
    <name evidence="4" type="ORF">JYU34_006328</name>
</gene>
<dbReference type="Pfam" id="PF02931">
    <property type="entry name" value="Neur_chan_LBD"/>
    <property type="match status" value="1"/>
</dbReference>
<dbReference type="InterPro" id="IPR006202">
    <property type="entry name" value="Neur_chan_lig-bd"/>
</dbReference>
<dbReference type="EMBL" id="JAHIBW010000009">
    <property type="protein sequence ID" value="KAG7307749.1"/>
    <property type="molecule type" value="Genomic_DNA"/>
</dbReference>
<dbReference type="InterPro" id="IPR006201">
    <property type="entry name" value="Neur_channel"/>
</dbReference>
<sequence>MIDKNKVLIIFLITVVSVSAECPPERKNKERSWEIKLTKDIKCNVSEMAGELLRFNDTKVYVNVTFMIKSFSFDEVDGIFTITAWIISKWTHPLLNWSPDNYGGIKEVPIKVGVMWTPVISIVNNADSDEFYDDYDTQCNVNHNGTITCIPHVAINVFCDSKIKNFPYDVQNCTVKFGPHNNYADRVVYSFSSKRKVSMMAAEESADWSIIDYDAGNVPNEPGKLYLSFLIERHAEVLAATLVYPTLIVIALTFVALAMTIENFNRVGLLMFNILCHFEFLNEIDYVIPVNGAEIPGILIFLRNSMILNVIVFGATFLLDHFRRRKEPSPQWIFIINNFLLGNKYSNFFVKYLISISDSKILDSESESDADSANNQWIIFTEILNFLCFITTFMIYLILFVVHLSFLLQTPDYYAKYYNY</sequence>
<dbReference type="CDD" id="cd18989">
    <property type="entry name" value="LGIC_ECD_cation"/>
    <property type="match status" value="1"/>
</dbReference>
<comment type="caution">
    <text evidence="4">The sequence shown here is derived from an EMBL/GenBank/DDBJ whole genome shotgun (WGS) entry which is preliminary data.</text>
</comment>
<feature type="transmembrane region" description="Helical" evidence="1">
    <location>
        <begin position="383"/>
        <end position="408"/>
    </location>
</feature>
<organism evidence="4 5">
    <name type="scientific">Plutella xylostella</name>
    <name type="common">Diamondback moth</name>
    <name type="synonym">Plutella maculipennis</name>
    <dbReference type="NCBI Taxonomy" id="51655"/>
    <lineage>
        <taxon>Eukaryota</taxon>
        <taxon>Metazoa</taxon>
        <taxon>Ecdysozoa</taxon>
        <taxon>Arthropoda</taxon>
        <taxon>Hexapoda</taxon>
        <taxon>Insecta</taxon>
        <taxon>Pterygota</taxon>
        <taxon>Neoptera</taxon>
        <taxon>Endopterygota</taxon>
        <taxon>Lepidoptera</taxon>
        <taxon>Glossata</taxon>
        <taxon>Ditrysia</taxon>
        <taxon>Yponomeutoidea</taxon>
        <taxon>Plutellidae</taxon>
        <taxon>Plutella</taxon>
    </lineage>
</organism>
<evidence type="ECO:0000256" key="1">
    <source>
        <dbReference type="SAM" id="Phobius"/>
    </source>
</evidence>
<keyword evidence="5" id="KW-1185">Reference proteome</keyword>
<feature type="transmembrane region" description="Helical" evidence="1">
    <location>
        <begin position="300"/>
        <end position="319"/>
    </location>
</feature>